<proteinExistence type="predicted"/>
<evidence type="ECO:0000313" key="2">
    <source>
        <dbReference type="Proteomes" id="UP000784793"/>
    </source>
</evidence>
<organism evidence="1 2">
    <name type="scientific">Lactobacillus crispatus</name>
    <dbReference type="NCBI Taxonomy" id="47770"/>
    <lineage>
        <taxon>Bacteria</taxon>
        <taxon>Bacillati</taxon>
        <taxon>Bacillota</taxon>
        <taxon>Bacilli</taxon>
        <taxon>Lactobacillales</taxon>
        <taxon>Lactobacillaceae</taxon>
        <taxon>Lactobacillus</taxon>
    </lineage>
</organism>
<reference evidence="1" key="1">
    <citation type="journal article" date="2021" name="PeerJ">
        <title>Extensive microbial diversity within the chicken gut microbiome revealed by metagenomics and culture.</title>
        <authorList>
            <person name="Gilroy R."/>
            <person name="Ravi A."/>
            <person name="Getino M."/>
            <person name="Pursley I."/>
            <person name="Horton D.L."/>
            <person name="Alikhan N.F."/>
            <person name="Baker D."/>
            <person name="Gharbi K."/>
            <person name="Hall N."/>
            <person name="Watson M."/>
            <person name="Adriaenssens E.M."/>
            <person name="Foster-Nyarko E."/>
            <person name="Jarju S."/>
            <person name="Secka A."/>
            <person name="Antonio M."/>
            <person name="Oren A."/>
            <person name="Chaudhuri R.R."/>
            <person name="La Ragione R."/>
            <person name="Hildebrand F."/>
            <person name="Pallen M.J."/>
        </authorList>
    </citation>
    <scope>NUCLEOTIDE SEQUENCE</scope>
    <source>
        <strain evidence="1">CHK194-22301</strain>
    </source>
</reference>
<gene>
    <name evidence="1" type="ORF">K8V23_02995</name>
</gene>
<sequence>MNFFLKYWSQLIATIAFLLSLWSAFHTYKLTHLKPEAVIKWINEVKDGKSSQFNVCLSVFNGSSKPVSIRKVFLNNYLAVDFPLVLVSDENSIIYTDDLPINIDPFKSCNFVISFQYVTAGELHCQGDIKLIYDSNKSILVNTSPFSSNIDSQEMIKRLNAYRVKK</sequence>
<dbReference type="Proteomes" id="UP000784793">
    <property type="component" value="Unassembled WGS sequence"/>
</dbReference>
<protein>
    <submittedName>
        <fullName evidence="1">Uncharacterized protein</fullName>
    </submittedName>
</protein>
<dbReference type="AlphaFoldDB" id="A0A921FHZ0"/>
<dbReference type="EMBL" id="DYXB01000045">
    <property type="protein sequence ID" value="HJF09754.1"/>
    <property type="molecule type" value="Genomic_DNA"/>
</dbReference>
<accession>A0A921FHZ0</accession>
<reference evidence="1" key="2">
    <citation type="submission" date="2021-09" db="EMBL/GenBank/DDBJ databases">
        <authorList>
            <person name="Gilroy R."/>
        </authorList>
    </citation>
    <scope>NUCLEOTIDE SEQUENCE</scope>
    <source>
        <strain evidence="1">CHK194-22301</strain>
    </source>
</reference>
<name>A0A921FHZ0_9LACO</name>
<comment type="caution">
    <text evidence="1">The sequence shown here is derived from an EMBL/GenBank/DDBJ whole genome shotgun (WGS) entry which is preliminary data.</text>
</comment>
<evidence type="ECO:0000313" key="1">
    <source>
        <dbReference type="EMBL" id="HJF09754.1"/>
    </source>
</evidence>